<evidence type="ECO:0000256" key="2">
    <source>
        <dbReference type="ARBA" id="ARBA00006914"/>
    </source>
</evidence>
<sequence length="1682" mass="186706">MFQSGASTPSTTNNDPYHLKRSISSDDASRLGAGTAYPSFSSSSGSGSKTDRSTPIVDALSSSADNLDLNETKRRKIQEQVDGDHHHQDLANVIATHLPGTEVRTTNGRHGRNDSDNNGTGAIDNNSSTLDSTSLTTTTITTTSVATAIATATHPTGTSNMERPARTVPSRRPIKRVNYADPDDFDLDDEEQDRSPSRGRESTRASTRISTIGQQQQKQQLPSSSSSQQNQQQQHHRRRRGEIEEEDEYEEQLVGDEGDDAVEDEEEDFSDNSRDVKVEPEPSNFGRRTLRDRSAITAPKPFHVIHPTPPPVTRTSRNASSRQDNRRHYDERDSNHDNSRYRGSSSSNLRSSLSAKRPHSSLAASHPPPPPRPITENMRITRGMTGSLVHDSSNSRDVTPDQQAHHRPLRSSSRFHRSLSTDEERELETGDGATGGEGGNGEEEEAREDEDEEMMVTDAAEDSQQSPFVDHQDPNSGLTRMTRLRARVQSQPARSSRHAAQQSSLRSKSAHSQSRQDSDRKYDLRERPKNRPTYIPDRPVPSPTRPRTSRMNFGGNSGRDSFMRPRQNRSSLLEALARAGDSSEDDRDISSGFNKRRSGPSSDSRGSSSRILPMNMHELAESRRDVIASRAGGQLADTDPLAVGKSVDFSKVGGLDHHVKSLKEMVILPLLYPEVYSRFQMMPPRGVLFHGPPGTGKTLLARALASSCSTETQKVAFFMRKGADCLSKWVGEAERQLRLLFEEAKAWQPSIIFFDEIDGLCPVRSSKQEQIHASIVSTMLALMDGLDGRGQVIVIGATNRIDAIDPALRRPGRFDREFYFPLPNEAARRAIIDINTCGWVPALDEGFKTELARITTRYCGADIKALCTEAALKAIRRRYPQIYESNEKLLIDTSTIVVEEVDMLKSAKAMVPASYRVTGATASPLPVNVKPLLQGQFERICRTVDRLFPTKAKTSGTSAINEEEDADDAAFQAMGYRSFEKLKTFRPRVIISGSRGMGQRYLGPALLHHLEGCTVQQFDLAALMSESSRTPEAACVQFFIEVKRHAPSVIYIPHIDVWWTVMSDAVKATFSNLLEDLNPEDRILFLATSETPLKDLPVTVRRWFVSSVKGRVELSKPDRSSREAFFETLVVDLARPPTDFQLQSSTPTTTTIEPLKKAPPPQPRVPTTEEKKLLKEHDQYVLRELRISLRSIVEELFKERRFKPFFRPVEPEEFPDYYQIVKKPMDLTTMNDKVDDRMYLEVKEFLADVDQICENTALYNDIHDPSRIIYKARAFQDVAHGMISRLDPELIIESEKTAARVRQELKSLQKTQGGRSSRRQLGLEAEAVPDDPELFLRLSHRASHNNHGGANGVARGGTTGTGAEDDDEEEEEEEEVNLSSRSGGRFSNRPRVLKQEDLDQDLDDDMSGTSLSMSSSTTSLIAFDSDPVEPTTNNSASAEAATTAVAKIEEHGHRELSATVVGADDVHLGEQEKHSMDIDTLQPLKNDNDNDASANGIVTTASSSLPVDPSTTASTSREENLVAADHDIEMTSDNHAVNGSSSTLGSPTTATTTEPTQPVAVETIDASVADPIIPDQDPTAPEHLDLEPIKEQTPTPPPVLILDPSEVTLLRQALVDKTDTSTVEELDQLRAALYEDLWEHRLQWDKGPMLMDMNETVESITALHKETAEDVRNYNAVLQEIY</sequence>
<dbReference type="InterPro" id="IPR001487">
    <property type="entry name" value="Bromodomain"/>
</dbReference>
<organism evidence="11 12">
    <name type="scientific">Linnemannia hyalina</name>
    <dbReference type="NCBI Taxonomy" id="64524"/>
    <lineage>
        <taxon>Eukaryota</taxon>
        <taxon>Fungi</taxon>
        <taxon>Fungi incertae sedis</taxon>
        <taxon>Mucoromycota</taxon>
        <taxon>Mortierellomycotina</taxon>
        <taxon>Mortierellomycetes</taxon>
        <taxon>Mortierellales</taxon>
        <taxon>Mortierellaceae</taxon>
        <taxon>Linnemannia</taxon>
    </lineage>
</organism>
<feature type="region of interest" description="Disordered" evidence="9">
    <location>
        <begin position="1140"/>
        <end position="1167"/>
    </location>
</feature>
<evidence type="ECO:0000256" key="4">
    <source>
        <dbReference type="ARBA" id="ARBA00022801"/>
    </source>
</evidence>
<evidence type="ECO:0000313" key="11">
    <source>
        <dbReference type="EMBL" id="KAG9066437.1"/>
    </source>
</evidence>
<protein>
    <submittedName>
        <fullName evidence="11">ATPase AAA domain-containing protein 2B</fullName>
    </submittedName>
</protein>
<feature type="compositionally biased region" description="Basic and acidic residues" evidence="9">
    <location>
        <begin position="514"/>
        <end position="529"/>
    </location>
</feature>
<dbReference type="Gene3D" id="1.10.8.60">
    <property type="match status" value="1"/>
</dbReference>
<dbReference type="SUPFAM" id="SSF52540">
    <property type="entry name" value="P-loop containing nucleoside triphosphate hydrolases"/>
    <property type="match status" value="2"/>
</dbReference>
<dbReference type="GO" id="GO:0006334">
    <property type="term" value="P:nucleosome assembly"/>
    <property type="evidence" value="ECO:0007669"/>
    <property type="project" value="TreeGrafter"/>
</dbReference>
<evidence type="ECO:0000256" key="3">
    <source>
        <dbReference type="ARBA" id="ARBA00022741"/>
    </source>
</evidence>
<dbReference type="Pfam" id="PF00439">
    <property type="entry name" value="Bromodomain"/>
    <property type="match status" value="1"/>
</dbReference>
<feature type="compositionally biased region" description="Polar residues" evidence="9">
    <location>
        <begin position="204"/>
        <end position="213"/>
    </location>
</feature>
<evidence type="ECO:0000256" key="9">
    <source>
        <dbReference type="SAM" id="MobiDB-lite"/>
    </source>
</evidence>
<feature type="compositionally biased region" description="Low complexity" evidence="9">
    <location>
        <begin position="489"/>
        <end position="507"/>
    </location>
</feature>
<feature type="compositionally biased region" description="Acidic residues" evidence="9">
    <location>
        <begin position="243"/>
        <end position="270"/>
    </location>
</feature>
<dbReference type="FunFam" id="3.40.50.300:FF:001218">
    <property type="entry name" value="AAA family ATPase, putative"/>
    <property type="match status" value="1"/>
</dbReference>
<feature type="compositionally biased region" description="Basic and acidic residues" evidence="9">
    <location>
        <begin position="323"/>
        <end position="340"/>
    </location>
</feature>
<feature type="compositionally biased region" description="Polar residues" evidence="9">
    <location>
        <begin position="116"/>
        <end position="126"/>
    </location>
</feature>
<dbReference type="SMART" id="SM00297">
    <property type="entry name" value="BROMO"/>
    <property type="match status" value="1"/>
</dbReference>
<feature type="region of interest" description="Disordered" evidence="9">
    <location>
        <begin position="1532"/>
        <end position="1555"/>
    </location>
</feature>
<evidence type="ECO:0000256" key="8">
    <source>
        <dbReference type="PROSITE-ProRule" id="PRU00035"/>
    </source>
</evidence>
<feature type="compositionally biased region" description="Low complexity" evidence="9">
    <location>
        <begin position="341"/>
        <end position="365"/>
    </location>
</feature>
<feature type="compositionally biased region" description="Polar residues" evidence="9">
    <location>
        <begin position="1140"/>
        <end position="1152"/>
    </location>
</feature>
<dbReference type="Gene3D" id="3.40.50.300">
    <property type="entry name" value="P-loop containing nucleotide triphosphate hydrolases"/>
    <property type="match status" value="2"/>
</dbReference>
<dbReference type="GO" id="GO:0005524">
    <property type="term" value="F:ATP binding"/>
    <property type="evidence" value="ECO:0007669"/>
    <property type="project" value="UniProtKB-KW"/>
</dbReference>
<feature type="compositionally biased region" description="Low complexity" evidence="9">
    <location>
        <begin position="599"/>
        <end position="610"/>
    </location>
</feature>
<keyword evidence="6 8" id="KW-0103">Bromodomain</keyword>
<feature type="compositionally biased region" description="Acidic residues" evidence="9">
    <location>
        <begin position="181"/>
        <end position="192"/>
    </location>
</feature>
<dbReference type="InterPro" id="IPR003960">
    <property type="entry name" value="ATPase_AAA_CS"/>
</dbReference>
<dbReference type="GO" id="GO:0042393">
    <property type="term" value="F:histone binding"/>
    <property type="evidence" value="ECO:0007669"/>
    <property type="project" value="TreeGrafter"/>
</dbReference>
<evidence type="ECO:0000256" key="1">
    <source>
        <dbReference type="ARBA" id="ARBA00004123"/>
    </source>
</evidence>
<feature type="compositionally biased region" description="Basic residues" evidence="9">
    <location>
        <begin position="405"/>
        <end position="417"/>
    </location>
</feature>
<dbReference type="FunFam" id="3.40.50.300:FF:000061">
    <property type="entry name" value="ATPase family, AAA domain-containing 2"/>
    <property type="match status" value="1"/>
</dbReference>
<feature type="compositionally biased region" description="Acidic residues" evidence="9">
    <location>
        <begin position="440"/>
        <end position="461"/>
    </location>
</feature>
<keyword evidence="12" id="KW-1185">Reference proteome</keyword>
<feature type="compositionally biased region" description="Basic and acidic residues" evidence="9">
    <location>
        <begin position="193"/>
        <end position="203"/>
    </location>
</feature>
<dbReference type="PRINTS" id="PR00503">
    <property type="entry name" value="BROMODOMAIN"/>
</dbReference>
<dbReference type="SMART" id="SM00382">
    <property type="entry name" value="AAA"/>
    <property type="match status" value="1"/>
</dbReference>
<dbReference type="GO" id="GO:0045815">
    <property type="term" value="P:transcription initiation-coupled chromatin remodeling"/>
    <property type="evidence" value="ECO:0007669"/>
    <property type="project" value="TreeGrafter"/>
</dbReference>
<dbReference type="InterPro" id="IPR027417">
    <property type="entry name" value="P-loop_NTPase"/>
</dbReference>
<dbReference type="InterPro" id="IPR003593">
    <property type="entry name" value="AAA+_ATPase"/>
</dbReference>
<feature type="compositionally biased region" description="Low complexity" evidence="9">
    <location>
        <begin position="214"/>
        <end position="233"/>
    </location>
</feature>
<feature type="region of interest" description="Disordered" evidence="9">
    <location>
        <begin position="1485"/>
        <end position="1517"/>
    </location>
</feature>
<dbReference type="GO" id="GO:0006337">
    <property type="term" value="P:nucleosome disassembly"/>
    <property type="evidence" value="ECO:0007669"/>
    <property type="project" value="TreeGrafter"/>
</dbReference>
<comment type="subcellular location">
    <subcellularLocation>
        <location evidence="1">Nucleus</location>
    </subcellularLocation>
</comment>
<evidence type="ECO:0000259" key="10">
    <source>
        <dbReference type="PROSITE" id="PS50014"/>
    </source>
</evidence>
<gene>
    <name evidence="11" type="primary">ATAD2B</name>
    <name evidence="11" type="ORF">KI688_001663</name>
</gene>
<feature type="compositionally biased region" description="Polar residues" evidence="9">
    <location>
        <begin position="390"/>
        <end position="402"/>
    </location>
</feature>
<dbReference type="InterPro" id="IPR041569">
    <property type="entry name" value="AAA_lid_3"/>
</dbReference>
<feature type="region of interest" description="Disordered" evidence="9">
    <location>
        <begin position="151"/>
        <end position="612"/>
    </location>
</feature>
<reference evidence="11" key="1">
    <citation type="submission" date="2021-06" db="EMBL/GenBank/DDBJ databases">
        <title>Genome Sequence of Mortierella hyaline Strain SCG-10, a Cold-Adapted, Nitrate-Reducing Fungus Isolated from Soil in Minnesota, USA.</title>
        <authorList>
            <person name="Aldossari N."/>
        </authorList>
    </citation>
    <scope>NUCLEOTIDE SEQUENCE</scope>
    <source>
        <strain evidence="11">SCG-10</strain>
    </source>
</reference>
<dbReference type="SUPFAM" id="SSF47370">
    <property type="entry name" value="Bromodomain"/>
    <property type="match status" value="1"/>
</dbReference>
<dbReference type="GO" id="GO:0005634">
    <property type="term" value="C:nucleus"/>
    <property type="evidence" value="ECO:0007669"/>
    <property type="project" value="UniProtKB-SubCell"/>
</dbReference>
<dbReference type="Pfam" id="PF17862">
    <property type="entry name" value="AAA_lid_3"/>
    <property type="match status" value="1"/>
</dbReference>
<comment type="similarity">
    <text evidence="2">Belongs to the AAA ATPase family.</text>
</comment>
<feature type="region of interest" description="Disordered" evidence="9">
    <location>
        <begin position="1307"/>
        <end position="1326"/>
    </location>
</feature>
<keyword evidence="3" id="KW-0547">Nucleotide-binding</keyword>
<dbReference type="PANTHER" id="PTHR23069">
    <property type="entry name" value="AAA DOMAIN-CONTAINING"/>
    <property type="match status" value="1"/>
</dbReference>
<dbReference type="InterPro" id="IPR036427">
    <property type="entry name" value="Bromodomain-like_sf"/>
</dbReference>
<dbReference type="Gene3D" id="1.20.920.10">
    <property type="entry name" value="Bromodomain-like"/>
    <property type="match status" value="1"/>
</dbReference>
<feature type="region of interest" description="Disordered" evidence="9">
    <location>
        <begin position="1343"/>
        <end position="1414"/>
    </location>
</feature>
<feature type="region of interest" description="Disordered" evidence="9">
    <location>
        <begin position="1"/>
        <end position="71"/>
    </location>
</feature>
<proteinExistence type="inferred from homology"/>
<dbReference type="Proteomes" id="UP000707451">
    <property type="component" value="Unassembled WGS sequence"/>
</dbReference>
<feature type="region of interest" description="Disordered" evidence="9">
    <location>
        <begin position="97"/>
        <end position="135"/>
    </location>
</feature>
<feature type="compositionally biased region" description="Polar residues" evidence="9">
    <location>
        <begin position="1491"/>
        <end position="1515"/>
    </location>
</feature>
<evidence type="ECO:0000313" key="12">
    <source>
        <dbReference type="Proteomes" id="UP000707451"/>
    </source>
</evidence>
<evidence type="ECO:0000256" key="6">
    <source>
        <dbReference type="ARBA" id="ARBA00023117"/>
    </source>
</evidence>
<feature type="compositionally biased region" description="Polar residues" evidence="9">
    <location>
        <begin position="1532"/>
        <end position="1547"/>
    </location>
</feature>
<feature type="compositionally biased region" description="Low complexity" evidence="9">
    <location>
        <begin position="39"/>
        <end position="48"/>
    </location>
</feature>
<accession>A0A9P7XSR5</accession>
<keyword evidence="4" id="KW-0378">Hydrolase</keyword>
<dbReference type="EMBL" id="JAHRHY010000010">
    <property type="protein sequence ID" value="KAG9066437.1"/>
    <property type="molecule type" value="Genomic_DNA"/>
</dbReference>
<dbReference type="PANTHER" id="PTHR23069:SF0">
    <property type="entry name" value="TAT-BINDING HOMOLOG 7"/>
    <property type="match status" value="1"/>
</dbReference>
<dbReference type="Pfam" id="PF00004">
    <property type="entry name" value="AAA"/>
    <property type="match status" value="1"/>
</dbReference>
<comment type="caution">
    <text evidence="11">The sequence shown here is derived from an EMBL/GenBank/DDBJ whole genome shotgun (WGS) entry which is preliminary data.</text>
</comment>
<feature type="compositionally biased region" description="Polar residues" evidence="9">
    <location>
        <begin position="1"/>
        <end position="15"/>
    </location>
</feature>
<name>A0A9P7XSR5_9FUNG</name>
<keyword evidence="5" id="KW-0067">ATP-binding</keyword>
<feature type="domain" description="Bromo" evidence="10">
    <location>
        <begin position="1204"/>
        <end position="1267"/>
    </location>
</feature>
<dbReference type="GO" id="GO:0003682">
    <property type="term" value="F:chromatin binding"/>
    <property type="evidence" value="ECO:0007669"/>
    <property type="project" value="TreeGrafter"/>
</dbReference>
<feature type="compositionally biased region" description="Gly residues" evidence="9">
    <location>
        <begin position="1349"/>
        <end position="1360"/>
    </location>
</feature>
<feature type="compositionally biased region" description="Basic and acidic residues" evidence="9">
    <location>
        <begin position="271"/>
        <end position="280"/>
    </location>
</feature>
<feature type="compositionally biased region" description="Acidic residues" evidence="9">
    <location>
        <begin position="1363"/>
        <end position="1376"/>
    </location>
</feature>
<dbReference type="PROSITE" id="PS50014">
    <property type="entry name" value="BROMODOMAIN_2"/>
    <property type="match status" value="1"/>
</dbReference>
<evidence type="ECO:0000256" key="7">
    <source>
        <dbReference type="ARBA" id="ARBA00023242"/>
    </source>
</evidence>
<dbReference type="GO" id="GO:0016887">
    <property type="term" value="F:ATP hydrolysis activity"/>
    <property type="evidence" value="ECO:0007669"/>
    <property type="project" value="InterPro"/>
</dbReference>
<keyword evidence="7" id="KW-0539">Nucleus</keyword>
<feature type="compositionally biased region" description="Polar residues" evidence="9">
    <location>
        <begin position="313"/>
        <end position="322"/>
    </location>
</feature>
<dbReference type="InterPro" id="IPR003959">
    <property type="entry name" value="ATPase_AAA_core"/>
</dbReference>
<dbReference type="InterPro" id="IPR045199">
    <property type="entry name" value="ATAD2-like"/>
</dbReference>
<dbReference type="PROSITE" id="PS00674">
    <property type="entry name" value="AAA"/>
    <property type="match status" value="1"/>
</dbReference>
<dbReference type="OrthoDB" id="5421at2759"/>
<evidence type="ECO:0000256" key="5">
    <source>
        <dbReference type="ARBA" id="ARBA00022840"/>
    </source>
</evidence>